<evidence type="ECO:0000313" key="1">
    <source>
        <dbReference type="EMBL" id="VDN94324.1"/>
    </source>
</evidence>
<dbReference type="EMBL" id="UZAD01013357">
    <property type="protein sequence ID" value="VDN94324.1"/>
    <property type="molecule type" value="Genomic_DNA"/>
</dbReference>
<gene>
    <name evidence="1" type="ORF">BPAG_LOCUS13139</name>
</gene>
<organism evidence="3">
    <name type="scientific">Brugia pahangi</name>
    <name type="common">Filarial nematode worm</name>
    <dbReference type="NCBI Taxonomy" id="6280"/>
    <lineage>
        <taxon>Eukaryota</taxon>
        <taxon>Metazoa</taxon>
        <taxon>Ecdysozoa</taxon>
        <taxon>Nematoda</taxon>
        <taxon>Chromadorea</taxon>
        <taxon>Rhabditida</taxon>
        <taxon>Spirurina</taxon>
        <taxon>Spiruromorpha</taxon>
        <taxon>Filarioidea</taxon>
        <taxon>Onchocercidae</taxon>
        <taxon>Brugia</taxon>
    </lineage>
</organism>
<name>A0A0N4TWA6_BRUPA</name>
<dbReference type="WBParaSite" id="BPAG_0001321101-mRNA-1">
    <property type="protein sequence ID" value="BPAG_0001321101-mRNA-1"/>
    <property type="gene ID" value="BPAG_0001321101"/>
</dbReference>
<proteinExistence type="predicted"/>
<dbReference type="STRING" id="6280.A0A0N4TWA6"/>
<dbReference type="AlphaFoldDB" id="A0A0N4TWA6"/>
<accession>A0A0N4TWA6</accession>
<evidence type="ECO:0000313" key="3">
    <source>
        <dbReference type="WBParaSite" id="BPAG_0001321101-mRNA-1"/>
    </source>
</evidence>
<dbReference type="Proteomes" id="UP000278627">
    <property type="component" value="Unassembled WGS sequence"/>
</dbReference>
<evidence type="ECO:0000313" key="2">
    <source>
        <dbReference type="Proteomes" id="UP000278627"/>
    </source>
</evidence>
<reference evidence="1 2" key="2">
    <citation type="submission" date="2018-11" db="EMBL/GenBank/DDBJ databases">
        <authorList>
            <consortium name="Pathogen Informatics"/>
        </authorList>
    </citation>
    <scope>NUCLEOTIDE SEQUENCE [LARGE SCALE GENOMIC DNA]</scope>
</reference>
<protein>
    <submittedName>
        <fullName evidence="1 3">Uncharacterized protein</fullName>
    </submittedName>
</protein>
<reference evidence="3" key="1">
    <citation type="submission" date="2017-02" db="UniProtKB">
        <authorList>
            <consortium name="WormBaseParasite"/>
        </authorList>
    </citation>
    <scope>IDENTIFICATION</scope>
</reference>
<sequence>MFLNGVIFTLNMINEVVSDNNYSSFLVEKENIRALNKSSNEIEDITAPNSSSEDSVYISTADSAIEILNDIERSVLFLSRLPQINLPQYRFMMFLNFHHLTFQHRNLHRKSSDEKGKEALPFVFRFQRPYRDWNWLQNLKNLKQSVNLSKLPDCERRLLEKIKMLEEKLINRDAFGRDANVAPNGLIYITNFNNNILSFLLSLQVRKH</sequence>
<keyword evidence="2" id="KW-1185">Reference proteome</keyword>